<name>A0A7M2XVH6_9NOCA</name>
<feature type="region of interest" description="Disordered" evidence="1">
    <location>
        <begin position="1"/>
        <end position="41"/>
    </location>
</feature>
<reference evidence="3 4" key="1">
    <citation type="submission" date="2020-10" db="EMBL/GenBank/DDBJ databases">
        <title>Whole genome sequence of oil-degrading bacteria Rhodococcus pyridinivorans strain 5Ap.</title>
        <authorList>
            <person name="Akhremchuk A.E."/>
            <person name="Valentovich L.N."/>
            <person name="Charniauskaya M.I."/>
            <person name="Bukliarevich H.A."/>
            <person name="Titok M.A."/>
        </authorList>
    </citation>
    <scope>NUCLEOTIDE SEQUENCE [LARGE SCALE GENOMIC DNA]</scope>
    <source>
        <strain evidence="3 4">5Ap</strain>
        <plasmid evidence="3 4">pNAPH</plasmid>
    </source>
</reference>
<sequence length="192" mass="20408">MPVPHRLHGGAGHDPDPRLRPRAPRTRLLAPPAERLNSTPPGSWLGSGLAYISGAVEPGGEVSEEQLRRLMGHGQDPNTSEQLGRPYRRFASTAERVARRLEKLPETLAPADRGAQVALIEAEEAGKPTGVFGEVGEAGEVLSGLDGEVAAVDFPVFVDLKQGFGGMLADVGVFGVVGGDLWPRLREFGQGY</sequence>
<geneLocation type="plasmid" evidence="3 4">
    <name>pNAPH</name>
</geneLocation>
<dbReference type="EMBL" id="CP063451">
    <property type="protein sequence ID" value="QOW01618.1"/>
    <property type="molecule type" value="Genomic_DNA"/>
</dbReference>
<gene>
    <name evidence="3" type="ORF">INP59_25280</name>
</gene>
<keyword evidence="4" id="KW-1185">Reference proteome</keyword>
<evidence type="ECO:0000313" key="4">
    <source>
        <dbReference type="Proteomes" id="UP000593818"/>
    </source>
</evidence>
<evidence type="ECO:0000256" key="1">
    <source>
        <dbReference type="SAM" id="MobiDB-lite"/>
    </source>
</evidence>
<protein>
    <submittedName>
        <fullName evidence="3">Relaxase domain-containing protein</fullName>
    </submittedName>
</protein>
<proteinExistence type="predicted"/>
<feature type="compositionally biased region" description="Low complexity" evidence="1">
    <location>
        <begin position="26"/>
        <end position="36"/>
    </location>
</feature>
<dbReference type="Proteomes" id="UP000593818">
    <property type="component" value="Plasmid pNAPH"/>
</dbReference>
<evidence type="ECO:0000313" key="3">
    <source>
        <dbReference type="EMBL" id="QOW01618.1"/>
    </source>
</evidence>
<organism evidence="3 4">
    <name type="scientific">Rhodococcus pyridinivorans</name>
    <dbReference type="NCBI Taxonomy" id="103816"/>
    <lineage>
        <taxon>Bacteria</taxon>
        <taxon>Bacillati</taxon>
        <taxon>Actinomycetota</taxon>
        <taxon>Actinomycetes</taxon>
        <taxon>Mycobacteriales</taxon>
        <taxon>Nocardiaceae</taxon>
        <taxon>Rhodococcus</taxon>
    </lineage>
</organism>
<dbReference type="Pfam" id="PF08751">
    <property type="entry name" value="TrwC"/>
    <property type="match status" value="1"/>
</dbReference>
<dbReference type="InterPro" id="IPR014862">
    <property type="entry name" value="TrwC"/>
</dbReference>
<evidence type="ECO:0000259" key="2">
    <source>
        <dbReference type="Pfam" id="PF08751"/>
    </source>
</evidence>
<accession>A0A7M2XVH6</accession>
<keyword evidence="3" id="KW-0614">Plasmid</keyword>
<dbReference type="AlphaFoldDB" id="A0A7M2XVH6"/>
<feature type="domain" description="TrwC relaxase" evidence="2">
    <location>
        <begin position="38"/>
        <end position="115"/>
    </location>
</feature>